<evidence type="ECO:0000313" key="6">
    <source>
        <dbReference type="EMBL" id="TMQ64920.1"/>
    </source>
</evidence>
<evidence type="ECO:0000256" key="5">
    <source>
        <dbReference type="SAM" id="Phobius"/>
    </source>
</evidence>
<comment type="caution">
    <text evidence="6">The sequence shown here is derived from an EMBL/GenBank/DDBJ whole genome shotgun (WGS) entry which is preliminary data.</text>
</comment>
<dbReference type="Gene3D" id="1.20.1740.10">
    <property type="entry name" value="Amino acid/polyamine transporter I"/>
    <property type="match status" value="1"/>
</dbReference>
<dbReference type="InterPro" id="IPR053153">
    <property type="entry name" value="APC_K+_Transporter"/>
</dbReference>
<feature type="transmembrane region" description="Helical" evidence="5">
    <location>
        <begin position="65"/>
        <end position="84"/>
    </location>
</feature>
<evidence type="ECO:0000256" key="3">
    <source>
        <dbReference type="ARBA" id="ARBA00022989"/>
    </source>
</evidence>
<sequence>MPRDIFAELRRFFIGGPKNLLDPRIHQHLALVAFFAWVGLGSDGLSSSSYGPEEIFRQLGAHQHLALYLAAAVVGTVFLISTSYSQIIEQFPSGGGGYLVATKLLGPTPGVVSGSALVTDYVLTIAISVAAGCDAIFSLLPGASGWLKLPAEFAVLGCLILLNLRGVKESVYVLTPIFLAFIVTHAGLIVYGIARHASYIVPTVTATVAETRGAAGELGMAGLAVVLLRAFSLGGGTFTGIEAVSNGVGILREPRVESGKRTMLYMATSLAFTAGGILLCYLLNRVQFEPGRTLNASLWDQLAGGWRLGSMEIGSPIVWITLVSEGALLFVAAQTGFVDGPRTLAAMAVDEWVPRRFKNLSDRLVTQNGVLTMGTATGVVLWYTRGAVELLVVMYSINVFLTFTLSQTGMALHWAKARGHERHWRRRLIVASLGALVTGMILSIMIALKFLEGGWVTLLATGGLIGVCFAVRGHYNDVRRHLTALDETLLDLPLPAAAEVPRRSPTSATAIMLVESYSGLGVHTFLWIHRLFPEQFKNFVFVSVGLVDSAQFKGVQELGALEGRVREDLEKYVHLAHRLGCYAEYRYALGTDVPLELEGICTALAGEFPSPTVFAGRLVFQRELLITRSLHDQTAHSLQRRLLFHGIPVIILPVRVWDIASVG</sequence>
<reference evidence="6 7" key="1">
    <citation type="journal article" date="2019" name="Nat. Microbiol.">
        <title>Mediterranean grassland soil C-N compound turnover is dependent on rainfall and depth, and is mediated by genomically divergent microorganisms.</title>
        <authorList>
            <person name="Diamond S."/>
            <person name="Andeer P.F."/>
            <person name="Li Z."/>
            <person name="Crits-Christoph A."/>
            <person name="Burstein D."/>
            <person name="Anantharaman K."/>
            <person name="Lane K.R."/>
            <person name="Thomas B.C."/>
            <person name="Pan C."/>
            <person name="Northen T.R."/>
            <person name="Banfield J.F."/>
        </authorList>
    </citation>
    <scope>NUCLEOTIDE SEQUENCE [LARGE SCALE GENOMIC DNA]</scope>
    <source>
        <strain evidence="6">WS_9</strain>
    </source>
</reference>
<feature type="transmembrane region" description="Helical" evidence="5">
    <location>
        <begin position="454"/>
        <end position="471"/>
    </location>
</feature>
<gene>
    <name evidence="6" type="ORF">E6K79_06130</name>
</gene>
<dbReference type="GO" id="GO:0016020">
    <property type="term" value="C:membrane"/>
    <property type="evidence" value="ECO:0007669"/>
    <property type="project" value="UniProtKB-SubCell"/>
</dbReference>
<feature type="transmembrane region" description="Helical" evidence="5">
    <location>
        <begin position="262"/>
        <end position="284"/>
    </location>
</feature>
<evidence type="ECO:0000256" key="2">
    <source>
        <dbReference type="ARBA" id="ARBA00022692"/>
    </source>
</evidence>
<keyword evidence="2 5" id="KW-0812">Transmembrane</keyword>
<dbReference type="GO" id="GO:0022857">
    <property type="term" value="F:transmembrane transporter activity"/>
    <property type="evidence" value="ECO:0007669"/>
    <property type="project" value="InterPro"/>
</dbReference>
<name>A0A538TMR6_UNCEI</name>
<feature type="transmembrane region" description="Helical" evidence="5">
    <location>
        <begin position="364"/>
        <end position="384"/>
    </location>
</feature>
<feature type="transmembrane region" description="Helical" evidence="5">
    <location>
        <begin position="427"/>
        <end position="448"/>
    </location>
</feature>
<dbReference type="Proteomes" id="UP000317691">
    <property type="component" value="Unassembled WGS sequence"/>
</dbReference>
<evidence type="ECO:0000256" key="1">
    <source>
        <dbReference type="ARBA" id="ARBA00004141"/>
    </source>
</evidence>
<dbReference type="AlphaFoldDB" id="A0A538TMR6"/>
<dbReference type="PANTHER" id="PTHR47704">
    <property type="entry name" value="POTASSIUM TRANSPORTER KIMA"/>
    <property type="match status" value="1"/>
</dbReference>
<dbReference type="Pfam" id="PF13520">
    <property type="entry name" value="AA_permease_2"/>
    <property type="match status" value="1"/>
</dbReference>
<feature type="transmembrane region" description="Helical" evidence="5">
    <location>
        <begin position="146"/>
        <end position="164"/>
    </location>
</feature>
<accession>A0A538TMR6</accession>
<protein>
    <submittedName>
        <fullName evidence="6">APC family permease</fullName>
    </submittedName>
</protein>
<proteinExistence type="predicted"/>
<organism evidence="6 7">
    <name type="scientific">Eiseniibacteriota bacterium</name>
    <dbReference type="NCBI Taxonomy" id="2212470"/>
    <lineage>
        <taxon>Bacteria</taxon>
        <taxon>Candidatus Eiseniibacteriota</taxon>
    </lineage>
</organism>
<dbReference type="PANTHER" id="PTHR47704:SF1">
    <property type="entry name" value="POTASSIUM TRANSPORTER KIMA"/>
    <property type="match status" value="1"/>
</dbReference>
<evidence type="ECO:0000313" key="7">
    <source>
        <dbReference type="Proteomes" id="UP000317691"/>
    </source>
</evidence>
<keyword evidence="4 5" id="KW-0472">Membrane</keyword>
<keyword evidence="3 5" id="KW-1133">Transmembrane helix</keyword>
<feature type="transmembrane region" description="Helical" evidence="5">
    <location>
        <begin position="171"/>
        <end position="194"/>
    </location>
</feature>
<dbReference type="EMBL" id="VBOZ01000016">
    <property type="protein sequence ID" value="TMQ64920.1"/>
    <property type="molecule type" value="Genomic_DNA"/>
</dbReference>
<dbReference type="InterPro" id="IPR002293">
    <property type="entry name" value="AA/rel_permease1"/>
</dbReference>
<feature type="transmembrane region" description="Helical" evidence="5">
    <location>
        <begin position="390"/>
        <end position="415"/>
    </location>
</feature>
<comment type="subcellular location">
    <subcellularLocation>
        <location evidence="1">Membrane</location>
        <topology evidence="1">Multi-pass membrane protein</topology>
    </subcellularLocation>
</comment>
<evidence type="ECO:0000256" key="4">
    <source>
        <dbReference type="ARBA" id="ARBA00023136"/>
    </source>
</evidence>